<keyword evidence="2" id="KW-1185">Reference proteome</keyword>
<dbReference type="InterPro" id="IPR050155">
    <property type="entry name" value="HAD-like_hydrolase_sf"/>
</dbReference>
<dbReference type="InterPro" id="IPR023214">
    <property type="entry name" value="HAD_sf"/>
</dbReference>
<dbReference type="AlphaFoldDB" id="A0A6L5GQ80"/>
<keyword evidence="1" id="KW-0378">Hydrolase</keyword>
<dbReference type="PANTHER" id="PTHR43434:SF13">
    <property type="entry name" value="PHOSPHOGLYCOLATE PHOSPHATASE"/>
    <property type="match status" value="1"/>
</dbReference>
<dbReference type="SFLD" id="SFLDG01129">
    <property type="entry name" value="C1.5:_HAD__Beta-PGM__Phosphata"/>
    <property type="match status" value="1"/>
</dbReference>
<dbReference type="Gene3D" id="1.10.150.240">
    <property type="entry name" value="Putative phosphatase, domain 2"/>
    <property type="match status" value="1"/>
</dbReference>
<accession>A0A6L5GQ80</accession>
<dbReference type="GO" id="GO:0006281">
    <property type="term" value="P:DNA repair"/>
    <property type="evidence" value="ECO:0007669"/>
    <property type="project" value="TreeGrafter"/>
</dbReference>
<organism evidence="1 2">
    <name type="scientific">Candidatus Pseudoramibacter fermentans</name>
    <dbReference type="NCBI Taxonomy" id="2594427"/>
    <lineage>
        <taxon>Bacteria</taxon>
        <taxon>Bacillati</taxon>
        <taxon>Bacillota</taxon>
        <taxon>Clostridia</taxon>
        <taxon>Eubacteriales</taxon>
        <taxon>Eubacteriaceae</taxon>
        <taxon>Pseudoramibacter</taxon>
    </lineage>
</organism>
<evidence type="ECO:0000313" key="1">
    <source>
        <dbReference type="EMBL" id="MQM72384.1"/>
    </source>
</evidence>
<dbReference type="GO" id="GO:0008967">
    <property type="term" value="F:phosphoglycolate phosphatase activity"/>
    <property type="evidence" value="ECO:0007669"/>
    <property type="project" value="TreeGrafter"/>
</dbReference>
<dbReference type="SFLD" id="SFLDS00003">
    <property type="entry name" value="Haloacid_Dehalogenase"/>
    <property type="match status" value="1"/>
</dbReference>
<dbReference type="GO" id="GO:0005829">
    <property type="term" value="C:cytosol"/>
    <property type="evidence" value="ECO:0007669"/>
    <property type="project" value="TreeGrafter"/>
</dbReference>
<dbReference type="SUPFAM" id="SSF56784">
    <property type="entry name" value="HAD-like"/>
    <property type="match status" value="1"/>
</dbReference>
<dbReference type="InterPro" id="IPR036412">
    <property type="entry name" value="HAD-like_sf"/>
</dbReference>
<dbReference type="InterPro" id="IPR041492">
    <property type="entry name" value="HAD_2"/>
</dbReference>
<dbReference type="InterPro" id="IPR023198">
    <property type="entry name" value="PGP-like_dom2"/>
</dbReference>
<evidence type="ECO:0000313" key="2">
    <source>
        <dbReference type="Proteomes" id="UP000473648"/>
    </source>
</evidence>
<comment type="caution">
    <text evidence="1">The sequence shown here is derived from an EMBL/GenBank/DDBJ whole genome shotgun (WGS) entry which is preliminary data.</text>
</comment>
<name>A0A6L5GQ80_9FIRM</name>
<dbReference type="EMBL" id="VOGB01000004">
    <property type="protein sequence ID" value="MQM72384.1"/>
    <property type="molecule type" value="Genomic_DNA"/>
</dbReference>
<gene>
    <name evidence="1" type="ORF">FRC53_02935</name>
</gene>
<dbReference type="Proteomes" id="UP000473648">
    <property type="component" value="Unassembled WGS sequence"/>
</dbReference>
<reference evidence="1" key="1">
    <citation type="journal article" date="2020" name="Appl. Environ. Microbiol.">
        <title>Medium-Chain Fatty Acid Synthesis by 'Candidatus Weimeria bifida' gen. nov., sp. nov., and 'Candidatus Pseudoramibacter fermentans' sp. nov.</title>
        <authorList>
            <person name="Scarborough M.J."/>
            <person name="Myers K.S."/>
            <person name="Donohue T.J."/>
            <person name="Noguera D.R."/>
        </authorList>
    </citation>
    <scope>NUCLEOTIDE SEQUENCE</scope>
    <source>
        <strain evidence="1">EUB1.1</strain>
    </source>
</reference>
<dbReference type="Pfam" id="PF13419">
    <property type="entry name" value="HAD_2"/>
    <property type="match status" value="1"/>
</dbReference>
<proteinExistence type="predicted"/>
<dbReference type="PANTHER" id="PTHR43434">
    <property type="entry name" value="PHOSPHOGLYCOLATE PHOSPHATASE"/>
    <property type="match status" value="1"/>
</dbReference>
<sequence>MSYRCVCFDFDGTLADTEGMVFRIFNELAKKYHYAPIDTSRRDMIKEMSAQDILRHMNLPFYQVFRLMAEGRKHMRNQQEDIVAIQENLPEAFAAIAKLTDYCGILTSNSEDTVRNFLWTHQLTPYVDFVEGAALFSKKRKLLKLCRKLRISPSQMLYVGDETRDVRACREAGIDVAAVDWGYNTKQALAKCGPTYEVSDMATLVQIVAYRNRNQEAGPEKARRYIRRMRKKQHRTS</sequence>
<dbReference type="Gene3D" id="3.40.50.1000">
    <property type="entry name" value="HAD superfamily/HAD-like"/>
    <property type="match status" value="1"/>
</dbReference>
<protein>
    <submittedName>
        <fullName evidence="1">HAD family hydrolase</fullName>
    </submittedName>
</protein>